<organism evidence="1 2">
    <name type="scientific">Letharia lupina</name>
    <dbReference type="NCBI Taxonomy" id="560253"/>
    <lineage>
        <taxon>Eukaryota</taxon>
        <taxon>Fungi</taxon>
        <taxon>Dikarya</taxon>
        <taxon>Ascomycota</taxon>
        <taxon>Pezizomycotina</taxon>
        <taxon>Lecanoromycetes</taxon>
        <taxon>OSLEUM clade</taxon>
        <taxon>Lecanoromycetidae</taxon>
        <taxon>Lecanorales</taxon>
        <taxon>Lecanorineae</taxon>
        <taxon>Parmeliaceae</taxon>
        <taxon>Letharia</taxon>
    </lineage>
</organism>
<evidence type="ECO:0000313" key="1">
    <source>
        <dbReference type="EMBL" id="KAF6218526.1"/>
    </source>
</evidence>
<protein>
    <submittedName>
        <fullName evidence="1">Uncharacterized protein</fullName>
    </submittedName>
</protein>
<dbReference type="InterPro" id="IPR036291">
    <property type="entry name" value="NAD(P)-bd_dom_sf"/>
</dbReference>
<accession>A0A8H6F856</accession>
<keyword evidence="2" id="KW-1185">Reference proteome</keyword>
<proteinExistence type="predicted"/>
<dbReference type="EMBL" id="JACCJB010000022">
    <property type="protein sequence ID" value="KAF6218526.1"/>
    <property type="molecule type" value="Genomic_DNA"/>
</dbReference>
<evidence type="ECO:0000313" key="2">
    <source>
        <dbReference type="Proteomes" id="UP000593566"/>
    </source>
</evidence>
<dbReference type="GO" id="GO:0050577">
    <property type="term" value="F:GDP-L-fucose synthase activity"/>
    <property type="evidence" value="ECO:0007669"/>
    <property type="project" value="TreeGrafter"/>
</dbReference>
<reference evidence="1 2" key="1">
    <citation type="journal article" date="2020" name="Genomics">
        <title>Complete, high-quality genomes from long-read metagenomic sequencing of two wolf lichen thalli reveals enigmatic genome architecture.</title>
        <authorList>
            <person name="McKenzie S.K."/>
            <person name="Walston R.F."/>
            <person name="Allen J.L."/>
        </authorList>
    </citation>
    <scope>NUCLEOTIDE SEQUENCE [LARGE SCALE GENOMIC DNA]</scope>
    <source>
        <strain evidence="1">WasteWater1</strain>
    </source>
</reference>
<dbReference type="Proteomes" id="UP000593566">
    <property type="component" value="Unassembled WGS sequence"/>
</dbReference>
<dbReference type="SUPFAM" id="SSF51735">
    <property type="entry name" value="NAD(P)-binding Rossmann-fold domains"/>
    <property type="match status" value="1"/>
</dbReference>
<comment type="caution">
    <text evidence="1">The sequence shown here is derived from an EMBL/GenBank/DDBJ whole genome shotgun (WGS) entry which is preliminary data.</text>
</comment>
<dbReference type="GeneID" id="59334280"/>
<dbReference type="Gene3D" id="3.40.50.720">
    <property type="entry name" value="NAD(P)-binding Rossmann-like Domain"/>
    <property type="match status" value="1"/>
</dbReference>
<sequence>MTVGEEHETSISDTVKLVCALSGFKGEIMWDDSKADGQLKKTADNTKMRSLMGDFEFTPLEQGLRETIQWYGANADNAQAKEQIIL</sequence>
<dbReference type="PANTHER" id="PTHR43238">
    <property type="entry name" value="GDP-L-FUCOSE SYNTHASE"/>
    <property type="match status" value="1"/>
</dbReference>
<dbReference type="RefSeq" id="XP_037147961.1">
    <property type="nucleotide sequence ID" value="XM_037296780.1"/>
</dbReference>
<dbReference type="AlphaFoldDB" id="A0A8H6F856"/>
<name>A0A8H6F856_9LECA</name>
<dbReference type="PANTHER" id="PTHR43238:SF1">
    <property type="entry name" value="GDP-L-FUCOSE SYNTHASE"/>
    <property type="match status" value="1"/>
</dbReference>
<dbReference type="Gene3D" id="3.90.25.10">
    <property type="entry name" value="UDP-galactose 4-epimerase, domain 1"/>
    <property type="match status" value="1"/>
</dbReference>
<gene>
    <name evidence="1" type="ORF">HO133_005875</name>
</gene>